<gene>
    <name evidence="2" type="ORF">N0F65_003870</name>
</gene>
<dbReference type="Pfam" id="PF26605">
    <property type="entry name" value="WLGC"/>
    <property type="match status" value="1"/>
</dbReference>
<sequence>MAILDSLVELPNLDDLENLEVLEIVKAFHNLEVLEIEEAFHVMRLPSLTNLRSLTAFNLICRNEMCCNRYINGVCDLSDYQCAPRVGEPAVECLSETMYAENEAVINKAQSYVCAGPVNIHPPDVTTDIVCGGAMYKECRMGNVSGENERARRLQIAREVGPKCNPDVEAWLGCRSLLT</sequence>
<dbReference type="EMBL" id="DAKRPA010000022">
    <property type="protein sequence ID" value="DBA03150.1"/>
    <property type="molecule type" value="Genomic_DNA"/>
</dbReference>
<feature type="domain" description="WLGC" evidence="1">
    <location>
        <begin position="147"/>
        <end position="175"/>
    </location>
</feature>
<reference evidence="2" key="1">
    <citation type="submission" date="2022-11" db="EMBL/GenBank/DDBJ databases">
        <authorList>
            <person name="Morgan W.R."/>
            <person name="Tartar A."/>
        </authorList>
    </citation>
    <scope>NUCLEOTIDE SEQUENCE</scope>
    <source>
        <strain evidence="2">ARSEF 373</strain>
    </source>
</reference>
<evidence type="ECO:0000259" key="1">
    <source>
        <dbReference type="Pfam" id="PF26605"/>
    </source>
</evidence>
<comment type="caution">
    <text evidence="2">The sequence shown here is derived from an EMBL/GenBank/DDBJ whole genome shotgun (WGS) entry which is preliminary data.</text>
</comment>
<protein>
    <recommendedName>
        <fullName evidence="1">WLGC domain-containing protein</fullName>
    </recommendedName>
</protein>
<keyword evidence="3" id="KW-1185">Reference proteome</keyword>
<proteinExistence type="predicted"/>
<dbReference type="Proteomes" id="UP001146120">
    <property type="component" value="Unassembled WGS sequence"/>
</dbReference>
<accession>A0AAV2ZB54</accession>
<reference evidence="2" key="2">
    <citation type="journal article" date="2023" name="Microbiol Resour">
        <title>Decontamination and Annotation of the Draft Genome Sequence of the Oomycete Lagenidium giganteum ARSEF 373.</title>
        <authorList>
            <person name="Morgan W.R."/>
            <person name="Tartar A."/>
        </authorList>
    </citation>
    <scope>NUCLEOTIDE SEQUENCE</scope>
    <source>
        <strain evidence="2">ARSEF 373</strain>
    </source>
</reference>
<dbReference type="AlphaFoldDB" id="A0AAV2ZB54"/>
<evidence type="ECO:0000313" key="2">
    <source>
        <dbReference type="EMBL" id="DBA03150.1"/>
    </source>
</evidence>
<evidence type="ECO:0000313" key="3">
    <source>
        <dbReference type="Proteomes" id="UP001146120"/>
    </source>
</evidence>
<name>A0AAV2ZB54_9STRA</name>
<dbReference type="InterPro" id="IPR058256">
    <property type="entry name" value="WLGC"/>
</dbReference>
<organism evidence="2 3">
    <name type="scientific">Lagenidium giganteum</name>
    <dbReference type="NCBI Taxonomy" id="4803"/>
    <lineage>
        <taxon>Eukaryota</taxon>
        <taxon>Sar</taxon>
        <taxon>Stramenopiles</taxon>
        <taxon>Oomycota</taxon>
        <taxon>Peronosporomycetes</taxon>
        <taxon>Pythiales</taxon>
        <taxon>Pythiaceae</taxon>
    </lineage>
</organism>